<organism evidence="1 2">
    <name type="scientific">Nitrososphaera viennensis EN76</name>
    <dbReference type="NCBI Taxonomy" id="926571"/>
    <lineage>
        <taxon>Archaea</taxon>
        <taxon>Nitrososphaerota</taxon>
        <taxon>Nitrososphaeria</taxon>
        <taxon>Nitrososphaerales</taxon>
        <taxon>Nitrososphaeraceae</taxon>
        <taxon>Nitrososphaera</taxon>
    </lineage>
</organism>
<accession>A0A060HIA2</accession>
<dbReference type="STRING" id="926571.NVIE_008080"/>
<keyword evidence="2" id="KW-1185">Reference proteome</keyword>
<dbReference type="HOGENOM" id="CLU_2243947_0_0_2"/>
<dbReference type="EMBL" id="CP007536">
    <property type="protein sequence ID" value="AIC15025.1"/>
    <property type="molecule type" value="Genomic_DNA"/>
</dbReference>
<dbReference type="AlphaFoldDB" id="A0A060HIA2"/>
<reference evidence="1 2" key="1">
    <citation type="journal article" date="2014" name="Int. J. Syst. Evol. Microbiol.">
        <title>Nitrososphaera viennensis gen. nov., sp. nov., an aerobic and mesophilic, ammonia-oxidizing archaeon from soil and a member of the archaeal phylum Thaumarchaeota.</title>
        <authorList>
            <person name="Stieglmeier M."/>
            <person name="Klingl A."/>
            <person name="Alves R.J."/>
            <person name="Rittmann S.K."/>
            <person name="Melcher M."/>
            <person name="Leisch N."/>
            <person name="Schleper C."/>
        </authorList>
    </citation>
    <scope>NUCLEOTIDE SEQUENCE [LARGE SCALE GENOMIC DNA]</scope>
    <source>
        <strain evidence="1">EN76</strain>
    </source>
</reference>
<name>A0A060HIA2_9ARCH</name>
<gene>
    <name evidence="1" type="ORF">NVIE_008080</name>
</gene>
<sequence length="111" mass="12317">MRLVYLYSIRAICCMAEAKDRIEFKMLDHESIGDDTVSFKLEDGTIVKVKVSLERVGIATNYRNPDGTPHYAVNSAVKVYIIPADKRFTMPKSQVSGAAASQERPSPSHIA</sequence>
<evidence type="ECO:0000313" key="2">
    <source>
        <dbReference type="Proteomes" id="UP000027093"/>
    </source>
</evidence>
<protein>
    <submittedName>
        <fullName evidence="1">Uncharacterized protein</fullName>
    </submittedName>
</protein>
<evidence type="ECO:0000313" key="1">
    <source>
        <dbReference type="EMBL" id="AIC15025.1"/>
    </source>
</evidence>
<dbReference type="KEGG" id="nvn:NVIE_008080"/>
<proteinExistence type="predicted"/>
<dbReference type="Proteomes" id="UP000027093">
    <property type="component" value="Chromosome"/>
</dbReference>